<dbReference type="Proteomes" id="UP000067461">
    <property type="component" value="Chromosome"/>
</dbReference>
<feature type="transmembrane region" description="Helical" evidence="1">
    <location>
        <begin position="96"/>
        <end position="114"/>
    </location>
</feature>
<evidence type="ECO:0000313" key="3">
    <source>
        <dbReference type="EMBL" id="BAO81927.1"/>
    </source>
</evidence>
<feature type="transmembrane region" description="Helical" evidence="1">
    <location>
        <begin position="183"/>
        <end position="205"/>
    </location>
</feature>
<proteinExistence type="predicted"/>
<evidence type="ECO:0000256" key="2">
    <source>
        <dbReference type="SAM" id="SignalP"/>
    </source>
</evidence>
<name>A0A060NJY1_9BURK</name>
<keyword evidence="2" id="KW-0732">Signal</keyword>
<accession>A0A060NJY1</accession>
<protein>
    <submittedName>
        <fullName evidence="3">Hydrogenase/urease accessory protein</fullName>
    </submittedName>
</protein>
<dbReference type="EMBL" id="AP014568">
    <property type="protein sequence ID" value="BAO81927.1"/>
    <property type="molecule type" value="Genomic_DNA"/>
</dbReference>
<dbReference type="PIRSF" id="PIRSF016919">
    <property type="entry name" value="HupE_UreJ"/>
    <property type="match status" value="1"/>
</dbReference>
<reference evidence="3 4" key="1">
    <citation type="journal article" date="2014" name="Nat. Commun.">
        <title>Physiological and genomic features of highly alkaliphilic hydrogen-utilizing Betaproteobacteria from a continental serpentinizing site.</title>
        <authorList>
            <person name="Suzuki S."/>
            <person name="Kuenen J.G."/>
            <person name="Schipper K."/>
            <person name="van der Velde S."/>
            <person name="Ishii S."/>
            <person name="Wu A."/>
            <person name="Sorokin D.Y."/>
            <person name="Tenney A."/>
            <person name="Meng X.Y."/>
            <person name="Morrill P.L."/>
            <person name="Kamagata Y."/>
            <person name="Muyzer G."/>
            <person name="Nealson K.H."/>
        </authorList>
    </citation>
    <scope>NUCLEOTIDE SEQUENCE [LARGE SCALE GENOMIC DNA]</scope>
    <source>
        <strain evidence="3 4">A1</strain>
    </source>
</reference>
<dbReference type="OrthoDB" id="9808192at2"/>
<keyword evidence="4" id="KW-1185">Reference proteome</keyword>
<feature type="chain" id="PRO_5001587845" evidence="2">
    <location>
        <begin position="24"/>
        <end position="206"/>
    </location>
</feature>
<evidence type="ECO:0000313" key="4">
    <source>
        <dbReference type="Proteomes" id="UP000067461"/>
    </source>
</evidence>
<gene>
    <name evidence="3" type="ORF">SRAA_2073</name>
</gene>
<keyword evidence="1" id="KW-0812">Transmembrane</keyword>
<evidence type="ECO:0000256" key="1">
    <source>
        <dbReference type="SAM" id="Phobius"/>
    </source>
</evidence>
<dbReference type="STRING" id="1458425.SRAA_2073"/>
<feature type="signal peptide" evidence="2">
    <location>
        <begin position="1"/>
        <end position="23"/>
    </location>
</feature>
<organism evidence="3 4">
    <name type="scientific">Serpentinimonas raichei</name>
    <dbReference type="NCBI Taxonomy" id="1458425"/>
    <lineage>
        <taxon>Bacteria</taxon>
        <taxon>Pseudomonadati</taxon>
        <taxon>Pseudomonadota</taxon>
        <taxon>Betaproteobacteria</taxon>
        <taxon>Burkholderiales</taxon>
        <taxon>Comamonadaceae</taxon>
        <taxon>Serpentinimonas</taxon>
    </lineage>
</organism>
<keyword evidence="1" id="KW-0472">Membrane</keyword>
<feature type="transmembrane region" description="Helical" evidence="1">
    <location>
        <begin position="47"/>
        <end position="65"/>
    </location>
</feature>
<feature type="transmembrane region" description="Helical" evidence="1">
    <location>
        <begin position="72"/>
        <end position="90"/>
    </location>
</feature>
<dbReference type="InterPro" id="IPR007038">
    <property type="entry name" value="HupE_UreJ"/>
</dbReference>
<feature type="transmembrane region" description="Helical" evidence="1">
    <location>
        <begin position="121"/>
        <end position="141"/>
    </location>
</feature>
<feature type="transmembrane region" description="Helical" evidence="1">
    <location>
        <begin position="147"/>
        <end position="171"/>
    </location>
</feature>
<dbReference type="AlphaFoldDB" id="A0A060NJY1"/>
<dbReference type="HOGENOM" id="CLU_088877_0_0_4"/>
<dbReference type="KEGG" id="cbaa:SRAA_2073"/>
<dbReference type="RefSeq" id="WP_045532569.1">
    <property type="nucleotide sequence ID" value="NZ_AP014568.1"/>
</dbReference>
<keyword evidence="1" id="KW-1133">Transmembrane helix</keyword>
<sequence length="206" mass="20600">MQAHLVRSLLLLGGLLAAGAALAHPGHGAHEGHTLAAGLAHPFAADHLLAVLAVGLWSVLALPAGKAWQGPVLFLLALPLAAWVGLTGFMLPFMEWALALSVLLFGALMLLAAARQRLPAAVGLGLVLLAGLLHGLSHGFAAPGAGLAVYGLGIMVATAALHGTGMLVGLGVQRWLTERSRKLAVTGLGGALLAGGGVLLLGHLAA</sequence>
<dbReference type="Pfam" id="PF04955">
    <property type="entry name" value="HupE_UreJ"/>
    <property type="match status" value="1"/>
</dbReference>